<dbReference type="InterPro" id="IPR036188">
    <property type="entry name" value="FAD/NAD-bd_sf"/>
</dbReference>
<organism evidence="1 2">
    <name type="scientific">Candidatus Solincola sediminis</name>
    <dbReference type="NCBI Taxonomy" id="1797199"/>
    <lineage>
        <taxon>Bacteria</taxon>
        <taxon>Bacillati</taxon>
        <taxon>Actinomycetota</taxon>
        <taxon>Candidatus Geothermincolia</taxon>
        <taxon>Candidatus Geothermincolales</taxon>
        <taxon>Candidatus Geothermincolaceae</taxon>
        <taxon>Candidatus Solincola</taxon>
    </lineage>
</organism>
<accession>A0A1F2WGW4</accession>
<protein>
    <submittedName>
        <fullName evidence="1">Uncharacterized protein</fullName>
    </submittedName>
</protein>
<dbReference type="EMBL" id="MELK01000048">
    <property type="protein sequence ID" value="OFW56105.1"/>
    <property type="molecule type" value="Genomic_DNA"/>
</dbReference>
<dbReference type="AlphaFoldDB" id="A0A1F2WGW4"/>
<gene>
    <name evidence="1" type="ORF">A2Y75_02985</name>
</gene>
<evidence type="ECO:0000313" key="2">
    <source>
        <dbReference type="Proteomes" id="UP000177876"/>
    </source>
</evidence>
<sequence length="362" mass="41271">MTKKQEDITIYGGGMSGLIAAIDLARHDYEVVVREREKAFGGDAAYNPSAHTTSIDVGRTSEYVGIDLAPVFHPLIACPWYLHETMYDAPLSHLDLHIVERGNRKGSLDALLYKEARKLGVRFKFESPLKKEDLPNLPENTIVACGLAPSVYEMLEIPYLRWYGWCSRGEIGFGNRSWIWVDEAISEYGYLSSCNNYYFDFLFSIRHVDRAALDKYREFIIRHEGVEHPDDWSYISGAVPLARVDNPRLFHEGLILCGTISGAMDPFFWFGILGALISGKIAAMAVYDRAHAIKEFERFNQRFSKAFWFKNNVWYKLLRPRVSLLEAAINTVGTKRLERIMDNILAAENLHYSIPGPARLGF</sequence>
<dbReference type="Proteomes" id="UP000177876">
    <property type="component" value="Unassembled WGS sequence"/>
</dbReference>
<proteinExistence type="predicted"/>
<reference evidence="1 2" key="1">
    <citation type="journal article" date="2016" name="Nat. Commun.">
        <title>Thousands of microbial genomes shed light on interconnected biogeochemical processes in an aquifer system.</title>
        <authorList>
            <person name="Anantharaman K."/>
            <person name="Brown C.T."/>
            <person name="Hug L.A."/>
            <person name="Sharon I."/>
            <person name="Castelle C.J."/>
            <person name="Probst A.J."/>
            <person name="Thomas B.C."/>
            <person name="Singh A."/>
            <person name="Wilkins M.J."/>
            <person name="Karaoz U."/>
            <person name="Brodie E.L."/>
            <person name="Williams K.H."/>
            <person name="Hubbard S.S."/>
            <person name="Banfield J.F."/>
        </authorList>
    </citation>
    <scope>NUCLEOTIDE SEQUENCE [LARGE SCALE GENOMIC DNA]</scope>
</reference>
<dbReference type="Gene3D" id="3.50.50.60">
    <property type="entry name" value="FAD/NAD(P)-binding domain"/>
    <property type="match status" value="2"/>
</dbReference>
<comment type="caution">
    <text evidence="1">The sequence shown here is derived from an EMBL/GenBank/DDBJ whole genome shotgun (WGS) entry which is preliminary data.</text>
</comment>
<name>A0A1F2WGW4_9ACTN</name>
<dbReference type="Pfam" id="PF13450">
    <property type="entry name" value="NAD_binding_8"/>
    <property type="match status" value="1"/>
</dbReference>
<dbReference type="STRING" id="1797197.A2Y75_02985"/>
<dbReference type="SUPFAM" id="SSF51905">
    <property type="entry name" value="FAD/NAD(P)-binding domain"/>
    <property type="match status" value="1"/>
</dbReference>
<evidence type="ECO:0000313" key="1">
    <source>
        <dbReference type="EMBL" id="OFW56105.1"/>
    </source>
</evidence>